<proteinExistence type="predicted"/>
<keyword evidence="4" id="KW-1185">Reference proteome</keyword>
<feature type="compositionally biased region" description="Basic and acidic residues" evidence="1">
    <location>
        <begin position="40"/>
        <end position="68"/>
    </location>
</feature>
<dbReference type="Proteomes" id="UP000663832">
    <property type="component" value="Unassembled WGS sequence"/>
</dbReference>
<dbReference type="AlphaFoldDB" id="A0A813YNF2"/>
<protein>
    <submittedName>
        <fullName evidence="2">Uncharacterized protein</fullName>
    </submittedName>
</protein>
<reference evidence="2" key="1">
    <citation type="submission" date="2021-02" db="EMBL/GenBank/DDBJ databases">
        <authorList>
            <person name="Nowell W R."/>
        </authorList>
    </citation>
    <scope>NUCLEOTIDE SEQUENCE</scope>
</reference>
<feature type="compositionally biased region" description="Low complexity" evidence="1">
    <location>
        <begin position="28"/>
        <end position="39"/>
    </location>
</feature>
<evidence type="ECO:0000313" key="3">
    <source>
        <dbReference type="EMBL" id="CAF1373299.1"/>
    </source>
</evidence>
<comment type="caution">
    <text evidence="2">The sequence shown here is derived from an EMBL/GenBank/DDBJ whole genome shotgun (WGS) entry which is preliminary data.</text>
</comment>
<name>A0A813YNF2_9BILA</name>
<evidence type="ECO:0000313" key="2">
    <source>
        <dbReference type="EMBL" id="CAF0886829.1"/>
    </source>
</evidence>
<sequence>MSKPGPSGKPMIYNVECKSKADAKNKARSSSPGSSNRGGHIPEFHKAHKEGQKDHEHPTNAQGKKEFGAPHFNFGKKK</sequence>
<feature type="region of interest" description="Disordered" evidence="1">
    <location>
        <begin position="1"/>
        <end position="78"/>
    </location>
</feature>
<dbReference type="Proteomes" id="UP000663877">
    <property type="component" value="Unassembled WGS sequence"/>
</dbReference>
<dbReference type="EMBL" id="CAJNOI010000032">
    <property type="protein sequence ID" value="CAF0886829.1"/>
    <property type="molecule type" value="Genomic_DNA"/>
</dbReference>
<evidence type="ECO:0000256" key="1">
    <source>
        <dbReference type="SAM" id="MobiDB-lite"/>
    </source>
</evidence>
<organism evidence="2 5">
    <name type="scientific">Adineta steineri</name>
    <dbReference type="NCBI Taxonomy" id="433720"/>
    <lineage>
        <taxon>Eukaryota</taxon>
        <taxon>Metazoa</taxon>
        <taxon>Spiralia</taxon>
        <taxon>Gnathifera</taxon>
        <taxon>Rotifera</taxon>
        <taxon>Eurotatoria</taxon>
        <taxon>Bdelloidea</taxon>
        <taxon>Adinetida</taxon>
        <taxon>Adinetidae</taxon>
        <taxon>Adineta</taxon>
    </lineage>
</organism>
<evidence type="ECO:0000313" key="5">
    <source>
        <dbReference type="Proteomes" id="UP000663877"/>
    </source>
</evidence>
<dbReference type="OrthoDB" id="10038879at2759"/>
<accession>A0A813YNF2</accession>
<evidence type="ECO:0000313" key="4">
    <source>
        <dbReference type="Proteomes" id="UP000663832"/>
    </source>
</evidence>
<gene>
    <name evidence="2" type="ORF">BJG266_LOCUS9731</name>
    <name evidence="3" type="ORF">QVE165_LOCUS35234</name>
</gene>
<dbReference type="EMBL" id="CAJNOM010000340">
    <property type="protein sequence ID" value="CAF1373299.1"/>
    <property type="molecule type" value="Genomic_DNA"/>
</dbReference>